<dbReference type="InterPro" id="IPR013120">
    <property type="entry name" value="FAR_NAD-bd"/>
</dbReference>
<evidence type="ECO:0000259" key="1">
    <source>
        <dbReference type="Pfam" id="PF07993"/>
    </source>
</evidence>
<dbReference type="Pfam" id="PF07993">
    <property type="entry name" value="NAD_binding_4"/>
    <property type="match status" value="2"/>
</dbReference>
<proteinExistence type="predicted"/>
<dbReference type="Proteomes" id="UP000621510">
    <property type="component" value="Unassembled WGS sequence"/>
</dbReference>
<reference evidence="2 3" key="1">
    <citation type="submission" date="2021-01" db="EMBL/GenBank/DDBJ databases">
        <title>WGS of actinomycetes isolated from Thailand.</title>
        <authorList>
            <person name="Thawai C."/>
        </authorList>
    </citation>
    <scope>NUCLEOTIDE SEQUENCE [LARGE SCALE GENOMIC DNA]</scope>
    <source>
        <strain evidence="2 3">CA3R110</strain>
    </source>
</reference>
<feature type="domain" description="Thioester reductase (TE)" evidence="1">
    <location>
        <begin position="143"/>
        <end position="225"/>
    </location>
</feature>
<dbReference type="PANTHER" id="PTHR48079:SF6">
    <property type="entry name" value="NAD(P)-BINDING DOMAIN-CONTAINING PROTEIN-RELATED"/>
    <property type="match status" value="1"/>
</dbReference>
<dbReference type="InterPro" id="IPR051783">
    <property type="entry name" value="NAD(P)-dependent_oxidoreduct"/>
</dbReference>
<dbReference type="RefSeq" id="WP_201857623.1">
    <property type="nucleotide sequence ID" value="NZ_JAERRG010000038.1"/>
</dbReference>
<feature type="domain" description="Thioester reductase (TE)" evidence="1">
    <location>
        <begin position="8"/>
        <end position="127"/>
    </location>
</feature>
<evidence type="ECO:0000313" key="2">
    <source>
        <dbReference type="EMBL" id="MBL1119846.1"/>
    </source>
</evidence>
<dbReference type="SUPFAM" id="SSF51735">
    <property type="entry name" value="NAD(P)-binding Rossmann-fold domains"/>
    <property type="match status" value="1"/>
</dbReference>
<dbReference type="EMBL" id="JAERRG010000038">
    <property type="protein sequence ID" value="MBL1119846.1"/>
    <property type="molecule type" value="Genomic_DNA"/>
</dbReference>
<dbReference type="PANTHER" id="PTHR48079">
    <property type="entry name" value="PROTEIN YEEZ"/>
    <property type="match status" value="1"/>
</dbReference>
<evidence type="ECO:0000313" key="3">
    <source>
        <dbReference type="Proteomes" id="UP000621510"/>
    </source>
</evidence>
<accession>A0ABS1Q7C5</accession>
<organism evidence="2 3">
    <name type="scientific">Streptomyces endocoffeicus</name>
    <dbReference type="NCBI Taxonomy" id="2898945"/>
    <lineage>
        <taxon>Bacteria</taxon>
        <taxon>Bacillati</taxon>
        <taxon>Actinomycetota</taxon>
        <taxon>Actinomycetes</taxon>
        <taxon>Kitasatosporales</taxon>
        <taxon>Streptomycetaceae</taxon>
        <taxon>Streptomyces</taxon>
    </lineage>
</organism>
<dbReference type="Gene3D" id="3.40.50.720">
    <property type="entry name" value="NAD(P)-binding Rossmann-like Domain"/>
    <property type="match status" value="1"/>
</dbReference>
<name>A0ABS1Q7C5_9ACTN</name>
<keyword evidence="3" id="KW-1185">Reference proteome</keyword>
<sequence length="349" mass="37691">MRTVDALVTGGTGFIGRWLLPELTADGQRVAVLMRGESGRLGELRSWVDAHKGRGDLLHPLPGDLAAPGLRLNADDMVVARTARTIFHLGAAMSFGLPDAVARDVNVEGSLRVAELAADSPRLQRLVLATGFQHRRAPFWMPDNKYHDSKLEADTAVREYAKAHAIPLTVVHPGPVVGDSRTGETTQFWGWPDLVKALWRGRLPVAPGGNHHWMPLVAVNYVAGFIAGAASLDETVGQDYWLLHDSTPPLGELIAAVAGYLGVSAPTLHLPMPLVVLGLRSGLSRWTGLDPEALVFIGTDRFPVADAVRLAEQIGLTEPDPIELACTTTRFLLDTDFGAKTSSERPHSR</sequence>
<dbReference type="InterPro" id="IPR036291">
    <property type="entry name" value="NAD(P)-bd_dom_sf"/>
</dbReference>
<comment type="caution">
    <text evidence="2">The sequence shown here is derived from an EMBL/GenBank/DDBJ whole genome shotgun (WGS) entry which is preliminary data.</text>
</comment>
<protein>
    <submittedName>
        <fullName evidence="2">SDR family oxidoreductase</fullName>
    </submittedName>
</protein>
<gene>
    <name evidence="2" type="ORF">JK364_47230</name>
</gene>